<dbReference type="PROSITE" id="PS51257">
    <property type="entry name" value="PROKAR_LIPOPROTEIN"/>
    <property type="match status" value="1"/>
</dbReference>
<gene>
    <name evidence="2" type="ORF">OG814_20665</name>
</gene>
<feature type="chain" id="PRO_5047314313" description="Penicillin-binding protein activator LpoB" evidence="1">
    <location>
        <begin position="19"/>
        <end position="176"/>
    </location>
</feature>
<keyword evidence="3" id="KW-1185">Reference proteome</keyword>
<sequence length="176" mass="19069">MSAFRRASLALVPMLVLALGGCVSDATKNGKNDPLPRMSREKAEAWAKHWTESMARTAKAEIVPSTQQASFTDCLGKKGESPDDGRFTLAYNAKAKLPKAEHAEGIQAITAELKAQGFRIVGSRSDASAERGGHLVQAEHPKDRHYVSAGDVSDELITLIVRTPCLLPPDVEQQEF</sequence>
<dbReference type="Proteomes" id="UP001622594">
    <property type="component" value="Chromosome"/>
</dbReference>
<reference evidence="2 3" key="1">
    <citation type="submission" date="2022-10" db="EMBL/GenBank/DDBJ databases">
        <title>The complete genomes of actinobacterial strains from the NBC collection.</title>
        <authorList>
            <person name="Joergensen T.S."/>
            <person name="Alvarez Arevalo M."/>
            <person name="Sterndorff E.B."/>
            <person name="Faurdal D."/>
            <person name="Vuksanovic O."/>
            <person name="Mourched A.-S."/>
            <person name="Charusanti P."/>
            <person name="Shaw S."/>
            <person name="Blin K."/>
            <person name="Weber T."/>
        </authorList>
    </citation>
    <scope>NUCLEOTIDE SEQUENCE [LARGE SCALE GENOMIC DNA]</scope>
    <source>
        <strain evidence="2 3">NBC_00123</strain>
    </source>
</reference>
<feature type="signal peptide" evidence="1">
    <location>
        <begin position="1"/>
        <end position="18"/>
    </location>
</feature>
<keyword evidence="1" id="KW-0732">Signal</keyword>
<proteinExistence type="predicted"/>
<evidence type="ECO:0000256" key="1">
    <source>
        <dbReference type="SAM" id="SignalP"/>
    </source>
</evidence>
<organism evidence="2 3">
    <name type="scientific">Streptomyces zaomyceticus</name>
    <dbReference type="NCBI Taxonomy" id="68286"/>
    <lineage>
        <taxon>Bacteria</taxon>
        <taxon>Bacillati</taxon>
        <taxon>Actinomycetota</taxon>
        <taxon>Actinomycetes</taxon>
        <taxon>Kitasatosporales</taxon>
        <taxon>Streptomycetaceae</taxon>
        <taxon>Streptomyces</taxon>
    </lineage>
</organism>
<accession>A0ABZ1LAL3</accession>
<evidence type="ECO:0008006" key="4">
    <source>
        <dbReference type="Google" id="ProtNLM"/>
    </source>
</evidence>
<dbReference type="EMBL" id="CP108188">
    <property type="protein sequence ID" value="WTR71521.1"/>
    <property type="molecule type" value="Genomic_DNA"/>
</dbReference>
<evidence type="ECO:0000313" key="2">
    <source>
        <dbReference type="EMBL" id="WTR71521.1"/>
    </source>
</evidence>
<name>A0ABZ1LAL3_9ACTN</name>
<protein>
    <recommendedName>
        <fullName evidence="4">Penicillin-binding protein activator LpoB</fullName>
    </recommendedName>
</protein>
<dbReference type="RefSeq" id="WP_327162997.1">
    <property type="nucleotide sequence ID" value="NZ_CP108062.1"/>
</dbReference>
<evidence type="ECO:0000313" key="3">
    <source>
        <dbReference type="Proteomes" id="UP001622594"/>
    </source>
</evidence>